<dbReference type="InterPro" id="IPR052016">
    <property type="entry name" value="Bact_Sigma-Reg"/>
</dbReference>
<accession>A0ABQ3K5C7</accession>
<gene>
    <name evidence="3" type="ORF">GCM10017567_19910</name>
</gene>
<sequence>MSEPDARYQQQAVASAFARAELTVEELWLRYFALGGSLGLFEVEAFLHGALVLPGFDRDIVAHVVNERLDELTWHRRAPYSRTIRETVPRGAPLTALTTLLDGAELAPPERLPALVAAAGEALGVRLTVYLADYEQRRLHLVPPPGAPDGATALDVETTLAGRAFRYQEMLPAETEPPRLWVPLLDGVERLGVLAVEVDSVADLYDPGLRTQCRWAALLAGHLVVLMTHYGDGLDVVRHRQPRTVAGELIWSILPPLTAGVDGFVVSGAVEPRYAVAGDAFDYALSEDTARLLILDAVGHDLRSGLLAATAIAAYRAVRHTGGGLFEQAQLIDETLSATFGDAAYVTAVLVEMDLPSGRLRYVNAGHPPPWIMRDGRVIKPLTGGRRLPLGLGPGRELTVGEERLQPGDWLVLHSDGITEARNAAGEFFGEARLADFLEREAAAGHPPPETVRRLIQAVSAHQDGRFQDDATVLLARWTSAGQMLP</sequence>
<dbReference type="EMBL" id="BNAW01000005">
    <property type="protein sequence ID" value="GHG03956.1"/>
    <property type="molecule type" value="Genomic_DNA"/>
</dbReference>
<comment type="caution">
    <text evidence="3">The sequence shown here is derived from an EMBL/GenBank/DDBJ whole genome shotgun (WGS) entry which is preliminary data.</text>
</comment>
<proteinExistence type="predicted"/>
<dbReference type="Proteomes" id="UP000649955">
    <property type="component" value="Unassembled WGS sequence"/>
</dbReference>
<dbReference type="PANTHER" id="PTHR43156">
    <property type="entry name" value="STAGE II SPORULATION PROTEIN E-RELATED"/>
    <property type="match status" value="1"/>
</dbReference>
<keyword evidence="1" id="KW-0378">Hydrolase</keyword>
<dbReference type="PANTHER" id="PTHR43156:SF2">
    <property type="entry name" value="STAGE II SPORULATION PROTEIN E"/>
    <property type="match status" value="1"/>
</dbReference>
<keyword evidence="4" id="KW-1185">Reference proteome</keyword>
<dbReference type="RefSeq" id="WP_229902609.1">
    <property type="nucleotide sequence ID" value="NZ_BNAW01000005.1"/>
</dbReference>
<dbReference type="Pfam" id="PF07228">
    <property type="entry name" value="SpoIIE"/>
    <property type="match status" value="1"/>
</dbReference>
<organism evidence="3 4">
    <name type="scientific">Amycolatopsis bullii</name>
    <dbReference type="NCBI Taxonomy" id="941987"/>
    <lineage>
        <taxon>Bacteria</taxon>
        <taxon>Bacillati</taxon>
        <taxon>Actinomycetota</taxon>
        <taxon>Actinomycetes</taxon>
        <taxon>Pseudonocardiales</taxon>
        <taxon>Pseudonocardiaceae</taxon>
        <taxon>Amycolatopsis</taxon>
    </lineage>
</organism>
<protein>
    <submittedName>
        <fullName evidence="3">Phosphatase</fullName>
    </submittedName>
</protein>
<name>A0ABQ3K5C7_9PSEU</name>
<dbReference type="InterPro" id="IPR036457">
    <property type="entry name" value="PPM-type-like_dom_sf"/>
</dbReference>
<reference evidence="4" key="1">
    <citation type="journal article" date="2019" name="Int. J. Syst. Evol. Microbiol.">
        <title>The Global Catalogue of Microorganisms (GCM) 10K type strain sequencing project: providing services to taxonomists for standard genome sequencing and annotation.</title>
        <authorList>
            <consortium name="The Broad Institute Genomics Platform"/>
            <consortium name="The Broad Institute Genome Sequencing Center for Infectious Disease"/>
            <person name="Wu L."/>
            <person name="Ma J."/>
        </authorList>
    </citation>
    <scope>NUCLEOTIDE SEQUENCE [LARGE SCALE GENOMIC DNA]</scope>
    <source>
        <strain evidence="4">CGMCC 4.7680</strain>
    </source>
</reference>
<feature type="domain" description="PPM-type phosphatase" evidence="2">
    <location>
        <begin position="261"/>
        <end position="478"/>
    </location>
</feature>
<dbReference type="SMART" id="SM00331">
    <property type="entry name" value="PP2C_SIG"/>
    <property type="match status" value="1"/>
</dbReference>
<dbReference type="InterPro" id="IPR029016">
    <property type="entry name" value="GAF-like_dom_sf"/>
</dbReference>
<evidence type="ECO:0000256" key="1">
    <source>
        <dbReference type="ARBA" id="ARBA00022801"/>
    </source>
</evidence>
<dbReference type="Gene3D" id="3.30.450.40">
    <property type="match status" value="1"/>
</dbReference>
<dbReference type="Gene3D" id="3.60.40.10">
    <property type="entry name" value="PPM-type phosphatase domain"/>
    <property type="match status" value="1"/>
</dbReference>
<evidence type="ECO:0000313" key="4">
    <source>
        <dbReference type="Proteomes" id="UP000649955"/>
    </source>
</evidence>
<dbReference type="InterPro" id="IPR001932">
    <property type="entry name" value="PPM-type_phosphatase-like_dom"/>
</dbReference>
<dbReference type="SUPFAM" id="SSF81606">
    <property type="entry name" value="PP2C-like"/>
    <property type="match status" value="1"/>
</dbReference>
<evidence type="ECO:0000259" key="2">
    <source>
        <dbReference type="SMART" id="SM00331"/>
    </source>
</evidence>
<evidence type="ECO:0000313" key="3">
    <source>
        <dbReference type="EMBL" id="GHG03956.1"/>
    </source>
</evidence>